<sequence length="738" mass="73738">SGGYTDTISSGFNSPIAGRQAWSGSSGGFITTVATLPVAATGQPTKLRFRTADDSSVAPSSGPGWWVDSIHLSFATLPSVSKAFAPSSVSLNVDSTLTITLTNPTTTAATLTGNLVDTLPAGVVATAASATTTCTGGTGASNTSGSVTLATGAVIPANGSCVVAVTVHSASAGSYVNTIPVGALQTSIGNNDTAANATLTVTTPPVAVVTPNALSLTVAAGGTGSTPLNIANTGGSALTYTVSEGTTSINGHSRLQGNSYRTVSKAAQEMRAKYGPGSLSRNPKAGMPPAMRRPVTPLGALEISQMADNTPGDEGVSCGVSGTSTTANSWWRRFYFSEHPGVGASTNVSSVTISSGSNGPSGVPVTINLYTIPHGTAVDTIPTASLTPIGTGTGTIDSGLVSVTIPVSGAIADTAGSDLVVEFHIEAVATGQFFPGANATTETHPTFLSAADCGVNEPTTASAIGFPNFHMTMVVGLGGTPPATCANPSDIPWLSEAPAGGSVAAGANTDVSVTANAASLAEGTYTANVCVGSNDPVTPLVTVPVTLTVGPAPFVLCPNNAEEIFCDGFDPAGGGGPATYTDRATFITHVAPGFYENDFSDLGNSSAAEPARSYSSGGFGYTVDSTPTPDDLWFFPGVMTTNGSADQIVVTFTSGTVTAVGGNFFASDIAGTPIPGNEVDLALSDGTTETFTTTDENDYRGFTTAAPITSITIDAPNPSDPTDGSWSTMDNFLVGTAN</sequence>
<gene>
    <name evidence="2" type="ORF">FHW12_004252</name>
</gene>
<dbReference type="RefSeq" id="WP_220484599.1">
    <property type="nucleotide sequence ID" value="NZ_JACGXL010000010.1"/>
</dbReference>
<feature type="domain" description="DUF7933" evidence="1">
    <location>
        <begin position="78"/>
        <end position="201"/>
    </location>
</feature>
<dbReference type="Pfam" id="PF25564">
    <property type="entry name" value="DUF7933"/>
    <property type="match status" value="1"/>
</dbReference>
<feature type="non-terminal residue" evidence="2">
    <location>
        <position position="1"/>
    </location>
</feature>
<organism evidence="2 3">
    <name type="scientific">Dokdonella fugitiva</name>
    <dbReference type="NCBI Taxonomy" id="328517"/>
    <lineage>
        <taxon>Bacteria</taxon>
        <taxon>Pseudomonadati</taxon>
        <taxon>Pseudomonadota</taxon>
        <taxon>Gammaproteobacteria</taxon>
        <taxon>Lysobacterales</taxon>
        <taxon>Rhodanobacteraceae</taxon>
        <taxon>Dokdonella</taxon>
    </lineage>
</organism>
<name>A0A839F1L7_9GAMM</name>
<evidence type="ECO:0000259" key="1">
    <source>
        <dbReference type="Pfam" id="PF25564"/>
    </source>
</evidence>
<comment type="caution">
    <text evidence="2">The sequence shown here is derived from an EMBL/GenBank/DDBJ whole genome shotgun (WGS) entry which is preliminary data.</text>
</comment>
<keyword evidence="3" id="KW-1185">Reference proteome</keyword>
<dbReference type="EMBL" id="JACGXL010000010">
    <property type="protein sequence ID" value="MBA8890005.1"/>
    <property type="molecule type" value="Genomic_DNA"/>
</dbReference>
<dbReference type="AlphaFoldDB" id="A0A839F1L7"/>
<dbReference type="InterPro" id="IPR057693">
    <property type="entry name" value="DUF7933"/>
</dbReference>
<protein>
    <recommendedName>
        <fullName evidence="1">DUF7933 domain-containing protein</fullName>
    </recommendedName>
</protein>
<proteinExistence type="predicted"/>
<evidence type="ECO:0000313" key="2">
    <source>
        <dbReference type="EMBL" id="MBA8890005.1"/>
    </source>
</evidence>
<accession>A0A839F1L7</accession>
<reference evidence="2 3" key="1">
    <citation type="submission" date="2020-07" db="EMBL/GenBank/DDBJ databases">
        <title>Genomic Encyclopedia of Type Strains, Phase IV (KMG-V): Genome sequencing to study the core and pangenomes of soil and plant-associated prokaryotes.</title>
        <authorList>
            <person name="Whitman W."/>
        </authorList>
    </citation>
    <scope>NUCLEOTIDE SEQUENCE [LARGE SCALE GENOMIC DNA]</scope>
    <source>
        <strain evidence="2 3">RH2WT43</strain>
    </source>
</reference>
<evidence type="ECO:0000313" key="3">
    <source>
        <dbReference type="Proteomes" id="UP000550401"/>
    </source>
</evidence>
<dbReference type="Proteomes" id="UP000550401">
    <property type="component" value="Unassembled WGS sequence"/>
</dbReference>